<dbReference type="EMBL" id="JADIMC010000030">
    <property type="protein sequence ID" value="MBO8475815.1"/>
    <property type="molecule type" value="Genomic_DNA"/>
</dbReference>
<gene>
    <name evidence="3" type="ORF">IAB88_02345</name>
</gene>
<feature type="domain" description="TPM" evidence="2">
    <location>
        <begin position="40"/>
        <end position="162"/>
    </location>
</feature>
<dbReference type="Pfam" id="PF04536">
    <property type="entry name" value="TPM_phosphatase"/>
    <property type="match status" value="1"/>
</dbReference>
<dbReference type="InterPro" id="IPR007621">
    <property type="entry name" value="TPM_dom"/>
</dbReference>
<feature type="transmembrane region" description="Helical" evidence="1">
    <location>
        <begin position="198"/>
        <end position="217"/>
    </location>
</feature>
<keyword evidence="1" id="KW-0472">Membrane</keyword>
<reference evidence="3" key="1">
    <citation type="submission" date="2020-10" db="EMBL/GenBank/DDBJ databases">
        <authorList>
            <person name="Gilroy R."/>
        </authorList>
    </citation>
    <scope>NUCLEOTIDE SEQUENCE</scope>
    <source>
        <strain evidence="3">6919</strain>
    </source>
</reference>
<organism evidence="3 4">
    <name type="scientific">Candidatus Limisoma faecipullorum</name>
    <dbReference type="NCBI Taxonomy" id="2840854"/>
    <lineage>
        <taxon>Bacteria</taxon>
        <taxon>Pseudomonadati</taxon>
        <taxon>Bacteroidota</taxon>
        <taxon>Bacteroidia</taxon>
        <taxon>Bacteroidales</taxon>
        <taxon>Candidatus Limisoma</taxon>
    </lineage>
</organism>
<evidence type="ECO:0000259" key="2">
    <source>
        <dbReference type="Pfam" id="PF04536"/>
    </source>
</evidence>
<reference evidence="3" key="2">
    <citation type="journal article" date="2021" name="PeerJ">
        <title>Extensive microbial diversity within the chicken gut microbiome revealed by metagenomics and culture.</title>
        <authorList>
            <person name="Gilroy R."/>
            <person name="Ravi A."/>
            <person name="Getino M."/>
            <person name="Pursley I."/>
            <person name="Horton D.L."/>
            <person name="Alikhan N.F."/>
            <person name="Baker D."/>
            <person name="Gharbi K."/>
            <person name="Hall N."/>
            <person name="Watson M."/>
            <person name="Adriaenssens E.M."/>
            <person name="Foster-Nyarko E."/>
            <person name="Jarju S."/>
            <person name="Secka A."/>
            <person name="Antonio M."/>
            <person name="Oren A."/>
            <person name="Chaudhuri R.R."/>
            <person name="La Ragione R."/>
            <person name="Hildebrand F."/>
            <person name="Pallen M.J."/>
        </authorList>
    </citation>
    <scope>NUCLEOTIDE SEQUENCE</scope>
    <source>
        <strain evidence="3">6919</strain>
    </source>
</reference>
<dbReference type="AlphaFoldDB" id="A0A9D9IP22"/>
<evidence type="ECO:0000256" key="1">
    <source>
        <dbReference type="SAM" id="Phobius"/>
    </source>
</evidence>
<feature type="transmembrane region" description="Helical" evidence="1">
    <location>
        <begin position="237"/>
        <end position="257"/>
    </location>
</feature>
<comment type="caution">
    <text evidence="3">The sequence shown here is derived from an EMBL/GenBank/DDBJ whole genome shotgun (WGS) entry which is preliminary data.</text>
</comment>
<sequence length="415" mass="46167">MKNRVFWMICLMMVSVLSVNASYIVEEIPNVHMTDRTKYVSNPDGILSQQAVDGLDIAIADIWQKTTAEVVAVVVKSIGEDEINDFATRLFEYWQIGKQDKSNGLLILVVEDQRKAVIRTGYGAEGLLPDVVCGRIIRQLMVPYFSKGDYDTGMLQSVAYIHKVLTTPGAVEELKSKYSNDRPAAIDNGKMWDTYVRLACWVSVLFFLYVVVIVVGMRKKDSYERYFRLRKMLLPSFVIAFATIGIGLPALLLVVFLSRRCRSKRRNCPNCKSKMRKLSESEDNKYLTPAQDLEERINSVDYDVWLCEKCGEVDVFPFINKNTPYQECPVCHTKAMMLIGDRLLQDSSPLREGIGLKTYRCRNCGNTMNHQYKIPKDSAPVVVPFIGGFGGGGGGFGGGSFGGGSTGGGGASGGW</sequence>
<accession>A0A9D9IP22</accession>
<dbReference type="PANTHER" id="PTHR30373">
    <property type="entry name" value="UPF0603 PROTEIN YGCG"/>
    <property type="match status" value="1"/>
</dbReference>
<evidence type="ECO:0000313" key="4">
    <source>
        <dbReference type="Proteomes" id="UP000823598"/>
    </source>
</evidence>
<keyword evidence="1" id="KW-1133">Transmembrane helix</keyword>
<protein>
    <submittedName>
        <fullName evidence="3">TPM domain-containing protein</fullName>
    </submittedName>
</protein>
<dbReference type="PANTHER" id="PTHR30373:SF2">
    <property type="entry name" value="UPF0603 PROTEIN YGCG"/>
    <property type="match status" value="1"/>
</dbReference>
<name>A0A9D9IP22_9BACT</name>
<proteinExistence type="predicted"/>
<keyword evidence="1" id="KW-0812">Transmembrane</keyword>
<evidence type="ECO:0000313" key="3">
    <source>
        <dbReference type="EMBL" id="MBO8475815.1"/>
    </source>
</evidence>
<dbReference type="Gene3D" id="3.10.310.50">
    <property type="match status" value="1"/>
</dbReference>
<dbReference type="Proteomes" id="UP000823598">
    <property type="component" value="Unassembled WGS sequence"/>
</dbReference>
<feature type="transmembrane region" description="Helical" evidence="1">
    <location>
        <begin position="6"/>
        <end position="25"/>
    </location>
</feature>